<evidence type="ECO:0000256" key="2">
    <source>
        <dbReference type="ARBA" id="ARBA00007430"/>
    </source>
</evidence>
<proteinExistence type="inferred from homology"/>
<feature type="transmembrane region" description="Helical" evidence="7">
    <location>
        <begin position="349"/>
        <end position="367"/>
    </location>
</feature>
<keyword evidence="6 7" id="KW-0472">Membrane</keyword>
<evidence type="ECO:0000256" key="3">
    <source>
        <dbReference type="ARBA" id="ARBA00022475"/>
    </source>
</evidence>
<feature type="transmembrane region" description="Helical" evidence="7">
    <location>
        <begin position="226"/>
        <end position="245"/>
    </location>
</feature>
<feature type="transmembrane region" description="Helical" evidence="7">
    <location>
        <begin position="40"/>
        <end position="61"/>
    </location>
</feature>
<dbReference type="RefSeq" id="WP_035926589.1">
    <property type="nucleotide sequence ID" value="NZ_JSUH01000007.1"/>
</dbReference>
<dbReference type="InterPro" id="IPR002797">
    <property type="entry name" value="Polysacc_synth"/>
</dbReference>
<feature type="transmembrane region" description="Helical" evidence="7">
    <location>
        <begin position="251"/>
        <end position="267"/>
    </location>
</feature>
<dbReference type="OrthoDB" id="5112563at2"/>
<evidence type="ECO:0000313" key="8">
    <source>
        <dbReference type="EMBL" id="KHD97541.1"/>
    </source>
</evidence>
<evidence type="ECO:0000313" key="9">
    <source>
        <dbReference type="Proteomes" id="UP000030466"/>
    </source>
</evidence>
<accession>A0A0A6VSA5</accession>
<dbReference type="Pfam" id="PF01943">
    <property type="entry name" value="Polysacc_synt"/>
    <property type="match status" value="1"/>
</dbReference>
<keyword evidence="5 7" id="KW-1133">Transmembrane helix</keyword>
<comment type="subcellular location">
    <subcellularLocation>
        <location evidence="1">Cell membrane</location>
        <topology evidence="1">Multi-pass membrane protein</topology>
    </subcellularLocation>
</comment>
<dbReference type="GO" id="GO:0005886">
    <property type="term" value="C:plasma membrane"/>
    <property type="evidence" value="ECO:0007669"/>
    <property type="project" value="UniProtKB-SubCell"/>
</dbReference>
<keyword evidence="3" id="KW-1003">Cell membrane</keyword>
<sequence length="405" mass="43266">MKLIKNFAWMTASRLGAALIQALSFLLVARQAGPAEFGVLAAFMGTVIVLQAVVDLGIPTFITKTRAGDREDRQVLRALRLYSRVGLILGMLLCVTGTVFAVVYGQSWWWLLPLAVAGWLERQSDVRLTVALADGDVWKNSLNLMVRRTATLLLLLIGMNLQMDAAIAFGAASALASVLSVLLSRRFVVLPELAERTSWRNSQKIIKDSKAYWANSLGAQLRNLDVLLVGLVATPVAAGHFGAVARAIGPLRMVTASLATVLLPVAVRKNGNRKELMIPLAAVLGAMFVVYVLLLIFARDIVLLLLGPEYAPATLALQLVVGGLIFASVTSVLTPLLQARGSQVSVGRLSILFSVMSLGGVALGGSYGGVSGAGLGLSITYLLHCLALSGVFFFSRDRNLEVRNV</sequence>
<dbReference type="EMBL" id="JSUH01000007">
    <property type="protein sequence ID" value="KHD97541.1"/>
    <property type="molecule type" value="Genomic_DNA"/>
</dbReference>
<evidence type="ECO:0000256" key="4">
    <source>
        <dbReference type="ARBA" id="ARBA00022692"/>
    </source>
</evidence>
<feature type="transmembrane region" description="Helical" evidence="7">
    <location>
        <begin position="81"/>
        <end position="104"/>
    </location>
</feature>
<dbReference type="PANTHER" id="PTHR30250:SF10">
    <property type="entry name" value="LIPOPOLYSACCHARIDE BIOSYNTHESIS PROTEIN WZXC"/>
    <property type="match status" value="1"/>
</dbReference>
<evidence type="ECO:0008006" key="10">
    <source>
        <dbReference type="Google" id="ProtNLM"/>
    </source>
</evidence>
<evidence type="ECO:0000256" key="7">
    <source>
        <dbReference type="SAM" id="Phobius"/>
    </source>
</evidence>
<comment type="caution">
    <text evidence="8">The sequence shown here is derived from an EMBL/GenBank/DDBJ whole genome shotgun (WGS) entry which is preliminary data.</text>
</comment>
<evidence type="ECO:0000256" key="6">
    <source>
        <dbReference type="ARBA" id="ARBA00023136"/>
    </source>
</evidence>
<gene>
    <name evidence="8" type="ORF">GY22_09450</name>
</gene>
<dbReference type="InterPro" id="IPR050833">
    <property type="entry name" value="Poly_Biosynth_Transport"/>
</dbReference>
<name>A0A0A6VSA5_KOCRO</name>
<organism evidence="8 9">
    <name type="scientific">Kocuria rosea subsp. polaris</name>
    <dbReference type="NCBI Taxonomy" id="136273"/>
    <lineage>
        <taxon>Bacteria</taxon>
        <taxon>Bacillati</taxon>
        <taxon>Actinomycetota</taxon>
        <taxon>Actinomycetes</taxon>
        <taxon>Micrococcales</taxon>
        <taxon>Micrococcaceae</taxon>
        <taxon>Kocuria</taxon>
    </lineage>
</organism>
<feature type="transmembrane region" description="Helical" evidence="7">
    <location>
        <begin position="165"/>
        <end position="183"/>
    </location>
</feature>
<feature type="transmembrane region" description="Helical" evidence="7">
    <location>
        <begin position="373"/>
        <end position="394"/>
    </location>
</feature>
<dbReference type="Proteomes" id="UP000030466">
    <property type="component" value="Unassembled WGS sequence"/>
</dbReference>
<protein>
    <recommendedName>
        <fullName evidence="10">Polysaccharide biosynthesis protein</fullName>
    </recommendedName>
</protein>
<feature type="transmembrane region" description="Helical" evidence="7">
    <location>
        <begin position="310"/>
        <end position="337"/>
    </location>
</feature>
<evidence type="ECO:0000256" key="5">
    <source>
        <dbReference type="ARBA" id="ARBA00022989"/>
    </source>
</evidence>
<dbReference type="AlphaFoldDB" id="A0A0A6VSA5"/>
<keyword evidence="9" id="KW-1185">Reference proteome</keyword>
<feature type="transmembrane region" description="Helical" evidence="7">
    <location>
        <begin position="276"/>
        <end position="298"/>
    </location>
</feature>
<comment type="similarity">
    <text evidence="2">Belongs to the polysaccharide synthase family.</text>
</comment>
<keyword evidence="4 7" id="KW-0812">Transmembrane</keyword>
<dbReference type="PANTHER" id="PTHR30250">
    <property type="entry name" value="PST FAMILY PREDICTED COLANIC ACID TRANSPORTER"/>
    <property type="match status" value="1"/>
</dbReference>
<reference evidence="8 9" key="1">
    <citation type="journal article" date="2003" name="Int. J. Syst. Evol. Microbiol.">
        <title>Kocuria polaris sp. nov., an orange-pigmented psychrophilic bacterium isolated from an Antarctic cyanobacterial mat sample.</title>
        <authorList>
            <person name="Reddy G.S."/>
            <person name="Prakash J.S."/>
            <person name="Prabahar V."/>
            <person name="Matsumoto G.I."/>
            <person name="Stackebrandt E."/>
            <person name="Shivaji S."/>
        </authorList>
    </citation>
    <scope>NUCLEOTIDE SEQUENCE [LARGE SCALE GENOMIC DNA]</scope>
    <source>
        <strain evidence="8 9">CMS 76or</strain>
    </source>
</reference>
<evidence type="ECO:0000256" key="1">
    <source>
        <dbReference type="ARBA" id="ARBA00004651"/>
    </source>
</evidence>